<proteinExistence type="predicted"/>
<dbReference type="EMBL" id="QGKV02000832">
    <property type="protein sequence ID" value="KAF3548045.1"/>
    <property type="molecule type" value="Genomic_DNA"/>
</dbReference>
<feature type="region of interest" description="Disordered" evidence="1">
    <location>
        <begin position="1"/>
        <end position="63"/>
    </location>
</feature>
<protein>
    <submittedName>
        <fullName evidence="2">Uncharacterized protein</fullName>
    </submittedName>
</protein>
<evidence type="ECO:0000256" key="1">
    <source>
        <dbReference type="SAM" id="MobiDB-lite"/>
    </source>
</evidence>
<feature type="compositionally biased region" description="Basic and acidic residues" evidence="1">
    <location>
        <begin position="40"/>
        <end position="59"/>
    </location>
</feature>
<dbReference type="Proteomes" id="UP000266723">
    <property type="component" value="Unassembled WGS sequence"/>
</dbReference>
<sequence>MTETLVVEQVGPRGRCPTNGKATTFERKLAAGHVGASTPSERHASQPPRLDRLRFESPPKPHHRNFISSKLRTRRTSAETISVLPTLCTHRRASSLFDISSDKAKAPTLERQTITTRSIIETQTLRTATKYLKPATQSCGSLHPSETRADNGETEETSTSRRQEPAATELWEPPPPGIGTQTTSVFTAP</sequence>
<feature type="compositionally biased region" description="Polar residues" evidence="1">
    <location>
        <begin position="179"/>
        <end position="189"/>
    </location>
</feature>
<evidence type="ECO:0000313" key="2">
    <source>
        <dbReference type="EMBL" id="KAF3548045.1"/>
    </source>
</evidence>
<reference evidence="2 3" key="1">
    <citation type="journal article" date="2020" name="BMC Genomics">
        <title>Intraspecific diversification of the crop wild relative Brassica cretica Lam. using demographic model selection.</title>
        <authorList>
            <person name="Kioukis A."/>
            <person name="Michalopoulou V.A."/>
            <person name="Briers L."/>
            <person name="Pirintsos S."/>
            <person name="Studholme D.J."/>
            <person name="Pavlidis P."/>
            <person name="Sarris P.F."/>
        </authorList>
    </citation>
    <scope>NUCLEOTIDE SEQUENCE [LARGE SCALE GENOMIC DNA]</scope>
    <source>
        <strain evidence="3">cv. PFS-1207/04</strain>
    </source>
</reference>
<accession>A0ABQ7C7R2</accession>
<name>A0ABQ7C7R2_BRACR</name>
<keyword evidence="3" id="KW-1185">Reference proteome</keyword>
<gene>
    <name evidence="2" type="ORF">DY000_02002389</name>
</gene>
<evidence type="ECO:0000313" key="3">
    <source>
        <dbReference type="Proteomes" id="UP000266723"/>
    </source>
</evidence>
<organism evidence="2 3">
    <name type="scientific">Brassica cretica</name>
    <name type="common">Mustard</name>
    <dbReference type="NCBI Taxonomy" id="69181"/>
    <lineage>
        <taxon>Eukaryota</taxon>
        <taxon>Viridiplantae</taxon>
        <taxon>Streptophyta</taxon>
        <taxon>Embryophyta</taxon>
        <taxon>Tracheophyta</taxon>
        <taxon>Spermatophyta</taxon>
        <taxon>Magnoliopsida</taxon>
        <taxon>eudicotyledons</taxon>
        <taxon>Gunneridae</taxon>
        <taxon>Pentapetalae</taxon>
        <taxon>rosids</taxon>
        <taxon>malvids</taxon>
        <taxon>Brassicales</taxon>
        <taxon>Brassicaceae</taxon>
        <taxon>Brassiceae</taxon>
        <taxon>Brassica</taxon>
    </lineage>
</organism>
<feature type="region of interest" description="Disordered" evidence="1">
    <location>
        <begin position="136"/>
        <end position="189"/>
    </location>
</feature>
<comment type="caution">
    <text evidence="2">The sequence shown here is derived from an EMBL/GenBank/DDBJ whole genome shotgun (WGS) entry which is preliminary data.</text>
</comment>